<reference evidence="2" key="1">
    <citation type="journal article" date="2019" name="Plant Biotechnol. J.">
        <title>Genome sequencing of the Australian wild diploid species Gossypium australe highlights disease resistance and delayed gland morphogenesis.</title>
        <authorList>
            <person name="Cai Y."/>
            <person name="Cai X."/>
            <person name="Wang Q."/>
            <person name="Wang P."/>
            <person name="Zhang Y."/>
            <person name="Cai C."/>
            <person name="Xu Y."/>
            <person name="Wang K."/>
            <person name="Zhou Z."/>
            <person name="Wang C."/>
            <person name="Geng S."/>
            <person name="Li B."/>
            <person name="Dong Q."/>
            <person name="Hou Y."/>
            <person name="Wang H."/>
            <person name="Ai P."/>
            <person name="Liu Z."/>
            <person name="Yi F."/>
            <person name="Sun M."/>
            <person name="An G."/>
            <person name="Cheng J."/>
            <person name="Zhang Y."/>
            <person name="Shi Q."/>
            <person name="Xie Y."/>
            <person name="Shi X."/>
            <person name="Chang Y."/>
            <person name="Huang F."/>
            <person name="Chen Y."/>
            <person name="Hong S."/>
            <person name="Mi L."/>
            <person name="Sun Q."/>
            <person name="Zhang L."/>
            <person name="Zhou B."/>
            <person name="Peng R."/>
            <person name="Zhang X."/>
            <person name="Liu F."/>
        </authorList>
    </citation>
    <scope>NUCLEOTIDE SEQUENCE [LARGE SCALE GENOMIC DNA]</scope>
    <source>
        <strain evidence="2">cv. PA1801</strain>
    </source>
</reference>
<evidence type="ECO:0000313" key="1">
    <source>
        <dbReference type="EMBL" id="KAA3469236.1"/>
    </source>
</evidence>
<evidence type="ECO:0000313" key="2">
    <source>
        <dbReference type="Proteomes" id="UP000325315"/>
    </source>
</evidence>
<keyword evidence="2" id="KW-1185">Reference proteome</keyword>
<accession>A0A5B6VJI2</accession>
<gene>
    <name evidence="1" type="ORF">EPI10_015044</name>
</gene>
<dbReference type="AlphaFoldDB" id="A0A5B6VJI2"/>
<dbReference type="Proteomes" id="UP000325315">
    <property type="component" value="Unassembled WGS sequence"/>
</dbReference>
<dbReference type="EMBL" id="SMMG02000006">
    <property type="protein sequence ID" value="KAA3469236.1"/>
    <property type="molecule type" value="Genomic_DNA"/>
</dbReference>
<sequence length="90" mass="10115">MSFVHAIAEVIWIESLLKELHVQLARKTTLWCDNSSTVAMLANSILHSKFKHVELDLFFVHEKVATCQLVVGYVPAQDQVADVLMKPLPA</sequence>
<comment type="caution">
    <text evidence="1">The sequence shown here is derived from an EMBL/GenBank/DDBJ whole genome shotgun (WGS) entry which is preliminary data.</text>
</comment>
<protein>
    <submittedName>
        <fullName evidence="1">Putative N-acetyl-gamma-glutamyl-phosphate reductase, chloroplastic</fullName>
    </submittedName>
</protein>
<name>A0A5B6VJI2_9ROSI</name>
<dbReference type="OrthoDB" id="1192411at2759"/>
<proteinExistence type="predicted"/>
<organism evidence="1 2">
    <name type="scientific">Gossypium australe</name>
    <dbReference type="NCBI Taxonomy" id="47621"/>
    <lineage>
        <taxon>Eukaryota</taxon>
        <taxon>Viridiplantae</taxon>
        <taxon>Streptophyta</taxon>
        <taxon>Embryophyta</taxon>
        <taxon>Tracheophyta</taxon>
        <taxon>Spermatophyta</taxon>
        <taxon>Magnoliopsida</taxon>
        <taxon>eudicotyledons</taxon>
        <taxon>Gunneridae</taxon>
        <taxon>Pentapetalae</taxon>
        <taxon>rosids</taxon>
        <taxon>malvids</taxon>
        <taxon>Malvales</taxon>
        <taxon>Malvaceae</taxon>
        <taxon>Malvoideae</taxon>
        <taxon>Gossypium</taxon>
    </lineage>
</organism>
<dbReference type="CDD" id="cd09272">
    <property type="entry name" value="RNase_HI_RT_Ty1"/>
    <property type="match status" value="1"/>
</dbReference>